<evidence type="ECO:0000256" key="7">
    <source>
        <dbReference type="ARBA" id="ARBA00035633"/>
    </source>
</evidence>
<dbReference type="GO" id="GO:0046656">
    <property type="term" value="P:folic acid biosynthetic process"/>
    <property type="evidence" value="ECO:0007669"/>
    <property type="project" value="UniProtKB-KW"/>
</dbReference>
<evidence type="ECO:0000256" key="8">
    <source>
        <dbReference type="ARBA" id="ARBA00035676"/>
    </source>
</evidence>
<dbReference type="CDD" id="cd01559">
    <property type="entry name" value="ADCL_like"/>
    <property type="match status" value="1"/>
</dbReference>
<evidence type="ECO:0000313" key="11">
    <source>
        <dbReference type="Proteomes" id="UP000467214"/>
    </source>
</evidence>
<dbReference type="PANTHER" id="PTHR42743">
    <property type="entry name" value="AMINO-ACID AMINOTRANSFERASE"/>
    <property type="match status" value="1"/>
</dbReference>
<evidence type="ECO:0000313" key="10">
    <source>
        <dbReference type="EMBL" id="MXR35581.1"/>
    </source>
</evidence>
<evidence type="ECO:0000256" key="6">
    <source>
        <dbReference type="ARBA" id="ARBA00023239"/>
    </source>
</evidence>
<dbReference type="InterPro" id="IPR036038">
    <property type="entry name" value="Aminotransferase-like"/>
</dbReference>
<dbReference type="AlphaFoldDB" id="A0A845BMA4"/>
<dbReference type="Gene3D" id="3.30.470.10">
    <property type="match status" value="1"/>
</dbReference>
<dbReference type="Pfam" id="PF01063">
    <property type="entry name" value="Aminotran_4"/>
    <property type="match status" value="1"/>
</dbReference>
<dbReference type="EMBL" id="WSSB01000001">
    <property type="protein sequence ID" value="MXR35581.1"/>
    <property type="molecule type" value="Genomic_DNA"/>
</dbReference>
<dbReference type="FunFam" id="3.20.10.10:FF:000002">
    <property type="entry name" value="D-alanine aminotransferase"/>
    <property type="match status" value="1"/>
</dbReference>
<evidence type="ECO:0000256" key="4">
    <source>
        <dbReference type="ARBA" id="ARBA00022898"/>
    </source>
</evidence>
<keyword evidence="11" id="KW-1185">Reference proteome</keyword>
<dbReference type="GO" id="GO:0005829">
    <property type="term" value="C:cytosol"/>
    <property type="evidence" value="ECO:0007669"/>
    <property type="project" value="TreeGrafter"/>
</dbReference>
<dbReference type="SUPFAM" id="SSF56752">
    <property type="entry name" value="D-aminoacid aminotransferase-like PLP-dependent enzymes"/>
    <property type="match status" value="1"/>
</dbReference>
<dbReference type="GO" id="GO:0030170">
    <property type="term" value="F:pyridoxal phosphate binding"/>
    <property type="evidence" value="ECO:0007669"/>
    <property type="project" value="InterPro"/>
</dbReference>
<dbReference type="NCBIfam" id="TIGR03461">
    <property type="entry name" value="pabC_Proteo"/>
    <property type="match status" value="1"/>
</dbReference>
<evidence type="ECO:0000256" key="2">
    <source>
        <dbReference type="ARBA" id="ARBA00009320"/>
    </source>
</evidence>
<dbReference type="InterPro" id="IPR043131">
    <property type="entry name" value="BCAT-like_N"/>
</dbReference>
<dbReference type="Gene3D" id="3.20.10.10">
    <property type="entry name" value="D-amino Acid Aminotransferase, subunit A, domain 2"/>
    <property type="match status" value="1"/>
</dbReference>
<evidence type="ECO:0000256" key="5">
    <source>
        <dbReference type="ARBA" id="ARBA00022909"/>
    </source>
</evidence>
<reference evidence="10 11" key="1">
    <citation type="submission" date="2019-12" db="EMBL/GenBank/DDBJ databases">
        <title>Neisseriaceae gen. nov. sp. Genome sequencing and assembly.</title>
        <authorList>
            <person name="Liu Z."/>
            <person name="Li A."/>
        </authorList>
    </citation>
    <scope>NUCLEOTIDE SEQUENCE [LARGE SCALE GENOMIC DNA]</scope>
    <source>
        <strain evidence="10 11">B2N2-7</strain>
    </source>
</reference>
<evidence type="ECO:0000256" key="1">
    <source>
        <dbReference type="ARBA" id="ARBA00001933"/>
    </source>
</evidence>
<comment type="subunit">
    <text evidence="3">Homodimer.</text>
</comment>
<keyword evidence="5" id="KW-0289">Folate biosynthesis</keyword>
<protein>
    <recommendedName>
        <fullName evidence="8">aminodeoxychorismate lyase</fullName>
        <ecNumber evidence="8">4.1.3.38</ecNumber>
    </recommendedName>
</protein>
<dbReference type="EC" id="4.1.3.38" evidence="8"/>
<sequence>MMVLVNGELADTLSVHDRALAYGDGVYRTLELIDGQPRLWPWQWARLQADCAALALPCPDETVLLAELARAASGLARAVAKVTISRGQGMRGYAIPVAAAGSRVVAVSAWSGYPPACAREGIAARWCDMRLAIQPRLAGIKHLNRLENVLARSEWQDPVLREGLMLDSEGYVVEGTMSNLFVLRGGEVLTPALDRCGVSGALRAWLLDSLPALGYLPKVVRLLPQDVLMADEVFLCNSLIGIWSLARLDERIWDDFALAQRLQARLARES</sequence>
<comment type="catalytic activity">
    <reaction evidence="9">
        <text>4-amino-4-deoxychorismate = 4-aminobenzoate + pyruvate + H(+)</text>
        <dbReference type="Rhea" id="RHEA:16201"/>
        <dbReference type="ChEBI" id="CHEBI:15361"/>
        <dbReference type="ChEBI" id="CHEBI:15378"/>
        <dbReference type="ChEBI" id="CHEBI:17836"/>
        <dbReference type="ChEBI" id="CHEBI:58406"/>
        <dbReference type="EC" id="4.1.3.38"/>
    </reaction>
</comment>
<dbReference type="InterPro" id="IPR050571">
    <property type="entry name" value="Class-IV_PLP-Dep_Aminotrnsfr"/>
</dbReference>
<dbReference type="InterPro" id="IPR017824">
    <property type="entry name" value="Aminodeoxychorismate_lyase_IV"/>
</dbReference>
<comment type="similarity">
    <text evidence="2">Belongs to the class-IV pyridoxal-phosphate-dependent aminotransferase family.</text>
</comment>
<dbReference type="GO" id="GO:0008696">
    <property type="term" value="F:4-amino-4-deoxychorismate lyase activity"/>
    <property type="evidence" value="ECO:0007669"/>
    <property type="project" value="UniProtKB-EC"/>
</dbReference>
<proteinExistence type="inferred from homology"/>
<evidence type="ECO:0000256" key="9">
    <source>
        <dbReference type="ARBA" id="ARBA00049529"/>
    </source>
</evidence>
<accession>A0A845BMA4</accession>
<name>A0A845BMA4_9NEIS</name>
<dbReference type="NCBIfam" id="NF004761">
    <property type="entry name" value="PRK06092.1"/>
    <property type="match status" value="1"/>
</dbReference>
<keyword evidence="4" id="KW-0663">Pyridoxal phosphate</keyword>
<evidence type="ECO:0000256" key="3">
    <source>
        <dbReference type="ARBA" id="ARBA00011738"/>
    </source>
</evidence>
<dbReference type="InterPro" id="IPR001544">
    <property type="entry name" value="Aminotrans_IV"/>
</dbReference>
<dbReference type="GO" id="GO:0008153">
    <property type="term" value="P:4-aminobenzoate biosynthetic process"/>
    <property type="evidence" value="ECO:0007669"/>
    <property type="project" value="TreeGrafter"/>
</dbReference>
<dbReference type="PANTHER" id="PTHR42743:SF2">
    <property type="entry name" value="AMINODEOXYCHORISMATE LYASE"/>
    <property type="match status" value="1"/>
</dbReference>
<comment type="pathway">
    <text evidence="7">Cofactor biosynthesis; tetrahydrofolate biosynthesis; 4-aminobenzoate from chorismate: step 2/2.</text>
</comment>
<dbReference type="Proteomes" id="UP000467214">
    <property type="component" value="Unassembled WGS sequence"/>
</dbReference>
<gene>
    <name evidence="10" type="primary">pabC</name>
    <name evidence="10" type="ORF">GQF02_01025</name>
</gene>
<comment type="caution">
    <text evidence="10">The sequence shown here is derived from an EMBL/GenBank/DDBJ whole genome shotgun (WGS) entry which is preliminary data.</text>
</comment>
<organism evidence="10 11">
    <name type="scientific">Craterilacuibacter sinensis</name>
    <dbReference type="NCBI Taxonomy" id="2686017"/>
    <lineage>
        <taxon>Bacteria</taxon>
        <taxon>Pseudomonadati</taxon>
        <taxon>Pseudomonadota</taxon>
        <taxon>Betaproteobacteria</taxon>
        <taxon>Neisseriales</taxon>
        <taxon>Neisseriaceae</taxon>
        <taxon>Craterilacuibacter</taxon>
    </lineage>
</organism>
<dbReference type="InterPro" id="IPR043132">
    <property type="entry name" value="BCAT-like_C"/>
</dbReference>
<comment type="cofactor">
    <cofactor evidence="1">
        <name>pyridoxal 5'-phosphate</name>
        <dbReference type="ChEBI" id="CHEBI:597326"/>
    </cofactor>
</comment>
<keyword evidence="6 10" id="KW-0456">Lyase</keyword>